<accession>A0A9W9J5C9</accession>
<dbReference type="RefSeq" id="XP_058303784.1">
    <property type="nucleotide sequence ID" value="XM_058456885.1"/>
</dbReference>
<dbReference type="AlphaFoldDB" id="A0A9W9J5C9"/>
<evidence type="ECO:0000256" key="1">
    <source>
        <dbReference type="SAM" id="MobiDB-lite"/>
    </source>
</evidence>
<reference evidence="2" key="2">
    <citation type="journal article" date="2023" name="IMA Fungus">
        <title>Comparative genomic study of the Penicillium genus elucidates a diverse pangenome and 15 lateral gene transfer events.</title>
        <authorList>
            <person name="Petersen C."/>
            <person name="Sorensen T."/>
            <person name="Nielsen M.R."/>
            <person name="Sondergaard T.E."/>
            <person name="Sorensen J.L."/>
            <person name="Fitzpatrick D.A."/>
            <person name="Frisvad J.C."/>
            <person name="Nielsen K.L."/>
        </authorList>
    </citation>
    <scope>NUCLEOTIDE SEQUENCE</scope>
    <source>
        <strain evidence="2">IBT 15544</strain>
    </source>
</reference>
<evidence type="ECO:0000313" key="2">
    <source>
        <dbReference type="EMBL" id="KAJ5190844.1"/>
    </source>
</evidence>
<dbReference type="GeneID" id="83184186"/>
<comment type="caution">
    <text evidence="2">The sequence shown here is derived from an EMBL/GenBank/DDBJ whole genome shotgun (WGS) entry which is preliminary data.</text>
</comment>
<organism evidence="2 3">
    <name type="scientific">Penicillium cinerascens</name>
    <dbReference type="NCBI Taxonomy" id="70096"/>
    <lineage>
        <taxon>Eukaryota</taxon>
        <taxon>Fungi</taxon>
        <taxon>Dikarya</taxon>
        <taxon>Ascomycota</taxon>
        <taxon>Pezizomycotina</taxon>
        <taxon>Eurotiomycetes</taxon>
        <taxon>Eurotiomycetidae</taxon>
        <taxon>Eurotiales</taxon>
        <taxon>Aspergillaceae</taxon>
        <taxon>Penicillium</taxon>
    </lineage>
</organism>
<reference evidence="2" key="1">
    <citation type="submission" date="2022-12" db="EMBL/GenBank/DDBJ databases">
        <authorList>
            <person name="Petersen C."/>
        </authorList>
    </citation>
    <scope>NUCLEOTIDE SEQUENCE</scope>
    <source>
        <strain evidence="2">IBT 15544</strain>
    </source>
</reference>
<name>A0A9W9J5C9_9EURO</name>
<feature type="region of interest" description="Disordered" evidence="1">
    <location>
        <begin position="75"/>
        <end position="94"/>
    </location>
</feature>
<proteinExistence type="predicted"/>
<feature type="region of interest" description="Disordered" evidence="1">
    <location>
        <begin position="1"/>
        <end position="65"/>
    </location>
</feature>
<dbReference type="EMBL" id="JAPQKR010000016">
    <property type="protein sequence ID" value="KAJ5190844.1"/>
    <property type="molecule type" value="Genomic_DNA"/>
</dbReference>
<protein>
    <submittedName>
        <fullName evidence="2">Uncharacterized protein</fullName>
    </submittedName>
</protein>
<keyword evidence="3" id="KW-1185">Reference proteome</keyword>
<gene>
    <name evidence="2" type="ORF">N7498_009829</name>
</gene>
<evidence type="ECO:0000313" key="3">
    <source>
        <dbReference type="Proteomes" id="UP001150904"/>
    </source>
</evidence>
<dbReference type="OrthoDB" id="5377039at2759"/>
<dbReference type="Proteomes" id="UP001150904">
    <property type="component" value="Unassembled WGS sequence"/>
</dbReference>
<sequence>MAIDTRNPDGDSEMASSVDSLHTDSDGAAAGARTPTYFSHASAAAAASELSPPGSQPQQIPDISATADFKEVPGDVAQKSRAGSEHPIASWQTKRAQEEYQRAMEHVVDKDFNLHEFGDPFDDRDLDEKLL</sequence>